<feature type="binding site" evidence="7">
    <location>
        <begin position="87"/>
        <end position="91"/>
    </location>
    <ligand>
        <name>ATP</name>
        <dbReference type="ChEBI" id="CHEBI:30616"/>
    </ligand>
</feature>
<dbReference type="NCBIfam" id="NF000592">
    <property type="entry name" value="PRK00013.1"/>
    <property type="match status" value="1"/>
</dbReference>
<reference evidence="10 11" key="1">
    <citation type="journal article" date="2017" name="Front. Microbiol.">
        <title>Phaeobacter piscinae sp. nov., a species of the Roseobacter group and potential aquaculture probiont.</title>
        <authorList>
            <person name="Sonnenschein E.C."/>
            <person name="Phippen C.B.W."/>
            <person name="Nielsen K.F."/>
            <person name="Mateiu R.V."/>
            <person name="Melchiorsen J."/>
            <person name="Gram L."/>
            <person name="Overmann J."/>
            <person name="Freese H.M."/>
        </authorList>
    </citation>
    <scope>NUCLEOTIDE SEQUENCE [LARGE SCALE GENOMIC DNA]</scope>
    <source>
        <strain evidence="10 11">P13</strain>
    </source>
</reference>
<dbReference type="InterPro" id="IPR001844">
    <property type="entry name" value="Cpn60/GroEL"/>
</dbReference>
<gene>
    <name evidence="7 10" type="primary">groL</name>
    <name evidence="7" type="synonym">groEL</name>
    <name evidence="10" type="ORF">PhaeoP13_02250</name>
</gene>
<evidence type="ECO:0000256" key="4">
    <source>
        <dbReference type="ARBA" id="ARBA00022840"/>
    </source>
</evidence>
<feature type="binding site" evidence="7">
    <location>
        <begin position="30"/>
        <end position="33"/>
    </location>
    <ligand>
        <name>ATP</name>
        <dbReference type="ChEBI" id="CHEBI:30616"/>
    </ligand>
</feature>
<accession>A0AAN1GS21</accession>
<keyword evidence="2 7" id="KW-0963">Cytoplasm</keyword>
<comment type="similarity">
    <text evidence="1 7 8">Belongs to the chaperonin (HSP60) family.</text>
</comment>
<dbReference type="InterPro" id="IPR002423">
    <property type="entry name" value="Cpn60/GroEL/TCP-1"/>
</dbReference>
<dbReference type="FunFam" id="1.10.560.10:FF:000001">
    <property type="entry name" value="60 kDa chaperonin"/>
    <property type="match status" value="1"/>
</dbReference>
<feature type="binding site" evidence="7">
    <location>
        <position position="496"/>
    </location>
    <ligand>
        <name>ATP</name>
        <dbReference type="ChEBI" id="CHEBI:30616"/>
    </ligand>
</feature>
<keyword evidence="3 7" id="KW-0547">Nucleotide-binding</keyword>
<dbReference type="CDD" id="cd03344">
    <property type="entry name" value="GroEL"/>
    <property type="match status" value="1"/>
</dbReference>
<dbReference type="GO" id="GO:0140662">
    <property type="term" value="F:ATP-dependent protein folding chaperone"/>
    <property type="evidence" value="ECO:0007669"/>
    <property type="project" value="InterPro"/>
</dbReference>
<dbReference type="Pfam" id="PF00118">
    <property type="entry name" value="Cpn60_TCP1"/>
    <property type="match status" value="1"/>
</dbReference>
<dbReference type="Gene3D" id="3.30.260.10">
    <property type="entry name" value="TCP-1-like chaperonin intermediate domain"/>
    <property type="match status" value="1"/>
</dbReference>
<protein>
    <recommendedName>
        <fullName evidence="7">Chaperonin GroEL</fullName>
        <ecNumber evidence="7">5.6.1.7</ecNumber>
    </recommendedName>
    <alternativeName>
        <fullName evidence="7">60 kDa chaperonin</fullName>
    </alternativeName>
    <alternativeName>
        <fullName evidence="7">Chaperonin-60</fullName>
        <shortName evidence="7">Cpn60</shortName>
    </alternativeName>
</protein>
<dbReference type="NCBIfam" id="NF009488">
    <property type="entry name" value="PRK12850.1"/>
    <property type="match status" value="1"/>
</dbReference>
<dbReference type="NCBIfam" id="TIGR02348">
    <property type="entry name" value="GroEL"/>
    <property type="match status" value="1"/>
</dbReference>
<dbReference type="GO" id="GO:0005524">
    <property type="term" value="F:ATP binding"/>
    <property type="evidence" value="ECO:0007669"/>
    <property type="project" value="UniProtKB-UniRule"/>
</dbReference>
<dbReference type="GO" id="GO:0042026">
    <property type="term" value="P:protein refolding"/>
    <property type="evidence" value="ECO:0007669"/>
    <property type="project" value="UniProtKB-UniRule"/>
</dbReference>
<evidence type="ECO:0000256" key="5">
    <source>
        <dbReference type="ARBA" id="ARBA00023186"/>
    </source>
</evidence>
<dbReference type="InterPro" id="IPR018370">
    <property type="entry name" value="Chaperonin_Cpn60_CS"/>
</dbReference>
<evidence type="ECO:0000256" key="8">
    <source>
        <dbReference type="RuleBase" id="RU000418"/>
    </source>
</evidence>
<evidence type="ECO:0000256" key="3">
    <source>
        <dbReference type="ARBA" id="ARBA00022741"/>
    </source>
</evidence>
<dbReference type="SUPFAM" id="SSF48592">
    <property type="entry name" value="GroEL equatorial domain-like"/>
    <property type="match status" value="1"/>
</dbReference>
<keyword evidence="5 7" id="KW-0143">Chaperone</keyword>
<comment type="function">
    <text evidence="7 9">Together with its co-chaperonin GroES, plays an essential role in assisting protein folding. The GroEL-GroES system forms a nano-cage that allows encapsulation of the non-native substrate proteins and provides a physical environment optimized to promote and accelerate protein folding.</text>
</comment>
<evidence type="ECO:0000256" key="6">
    <source>
        <dbReference type="ARBA" id="ARBA00023235"/>
    </source>
</evidence>
<feature type="binding site" evidence="7">
    <location>
        <position position="51"/>
    </location>
    <ligand>
        <name>ATP</name>
        <dbReference type="ChEBI" id="CHEBI:30616"/>
    </ligand>
</feature>
<evidence type="ECO:0000256" key="2">
    <source>
        <dbReference type="ARBA" id="ARBA00022490"/>
    </source>
</evidence>
<sequence>MAAKDVKFDTDARNRMLNGVNILADAVKVTLGPKGRNVVLDKSFGAPRITKDGVSVAKEIELEDKFENMGAQMVKEVASRTNDEAGDGTTTATVLAQAIVKEGLKQVAAGLNPMDLKRGIDLATSKVVEAIKASARDVKDSDEVAQVGTISANGEAEIGRQIADAMQKVGNEGVITVEENKGLETETTVVEGMQFDRGYLSPYFVTNPDKMIAELDDCMILLHEKKLSSLQAMVPLLEQVIQSQKPLLIIAEDVEGEALATLVVNKLRGGLKIAAVKAPGFGDRRKAMLQDIAILTGGQVISEDLGMKLESVTMDMLGTAKKIEITKDETTIVDGSGEKAEIEARVAQIRTQIEETTSDYDREKLQERVAKLAGGVAVIRVGGMTEVEVKERKDRVDDALNATRAAVQEGVIVGGGVALVQAGKALDGVEGANSDQNAGITIVRKAIEAPLRQIAENAGVDGAVVAGKIRESADNSFGYNAQTDEYGDMFSFGVIDPAKVTRTALEDAASVAGLLITTEAMVADKPAKEGAAAGGGMPDMGGMGGMGGMM</sequence>
<dbReference type="Gene3D" id="3.50.7.10">
    <property type="entry name" value="GroEL"/>
    <property type="match status" value="1"/>
</dbReference>
<evidence type="ECO:0000313" key="11">
    <source>
        <dbReference type="Proteomes" id="UP000218606"/>
    </source>
</evidence>
<dbReference type="GO" id="GO:0005737">
    <property type="term" value="C:cytoplasm"/>
    <property type="evidence" value="ECO:0007669"/>
    <property type="project" value="UniProtKB-SubCell"/>
</dbReference>
<organism evidence="10 11">
    <name type="scientific">Phaeobacter piscinae</name>
    <dbReference type="NCBI Taxonomy" id="1580596"/>
    <lineage>
        <taxon>Bacteria</taxon>
        <taxon>Pseudomonadati</taxon>
        <taxon>Pseudomonadota</taxon>
        <taxon>Alphaproteobacteria</taxon>
        <taxon>Rhodobacterales</taxon>
        <taxon>Roseobacteraceae</taxon>
        <taxon>Phaeobacter</taxon>
    </lineage>
</organism>
<dbReference type="FunFam" id="3.50.7.10:FF:000001">
    <property type="entry name" value="60 kDa chaperonin"/>
    <property type="match status" value="1"/>
</dbReference>
<dbReference type="HAMAP" id="MF_00600">
    <property type="entry name" value="CH60"/>
    <property type="match status" value="1"/>
</dbReference>
<evidence type="ECO:0000256" key="9">
    <source>
        <dbReference type="RuleBase" id="RU000419"/>
    </source>
</evidence>
<dbReference type="PANTHER" id="PTHR45633">
    <property type="entry name" value="60 KDA HEAT SHOCK PROTEIN, MITOCHONDRIAL"/>
    <property type="match status" value="1"/>
</dbReference>
<dbReference type="GO" id="GO:0051082">
    <property type="term" value="F:unfolded protein binding"/>
    <property type="evidence" value="ECO:0007669"/>
    <property type="project" value="UniProtKB-UniRule"/>
</dbReference>
<comment type="subunit">
    <text evidence="7 9">Forms a cylinder of 14 subunits composed of two heptameric rings stacked back-to-back. Interacts with the co-chaperonin GroES.</text>
</comment>
<dbReference type="SUPFAM" id="SSF54849">
    <property type="entry name" value="GroEL-intermediate domain like"/>
    <property type="match status" value="1"/>
</dbReference>
<feature type="binding site" evidence="7">
    <location>
        <position position="415"/>
    </location>
    <ligand>
        <name>ATP</name>
        <dbReference type="ChEBI" id="CHEBI:30616"/>
    </ligand>
</feature>
<evidence type="ECO:0000256" key="1">
    <source>
        <dbReference type="ARBA" id="ARBA00006607"/>
    </source>
</evidence>
<dbReference type="PROSITE" id="PS00296">
    <property type="entry name" value="CHAPERONINS_CPN60"/>
    <property type="match status" value="1"/>
</dbReference>
<name>A0AAN1GS21_9RHOB</name>
<dbReference type="RefSeq" id="WP_096871939.1">
    <property type="nucleotide sequence ID" value="NZ_CP010715.1"/>
</dbReference>
<dbReference type="InterPro" id="IPR027410">
    <property type="entry name" value="TCP-1-like_intermed_sf"/>
</dbReference>
<dbReference type="EC" id="5.6.1.7" evidence="7"/>
<dbReference type="InterPro" id="IPR027413">
    <property type="entry name" value="GROEL-like_equatorial_sf"/>
</dbReference>
<dbReference type="AlphaFoldDB" id="A0AAN1GS21"/>
<dbReference type="InterPro" id="IPR027409">
    <property type="entry name" value="GroEL-like_apical_dom_sf"/>
</dbReference>
<dbReference type="Proteomes" id="UP000218606">
    <property type="component" value="Chromosome"/>
</dbReference>
<evidence type="ECO:0000313" key="10">
    <source>
        <dbReference type="EMBL" id="ATG44173.1"/>
    </source>
</evidence>
<dbReference type="NCBIfam" id="NF009487">
    <property type="entry name" value="PRK12849.1"/>
    <property type="match status" value="1"/>
</dbReference>
<dbReference type="SUPFAM" id="SSF52029">
    <property type="entry name" value="GroEL apical domain-like"/>
    <property type="match status" value="1"/>
</dbReference>
<dbReference type="EMBL" id="CP010767">
    <property type="protein sequence ID" value="ATG44173.1"/>
    <property type="molecule type" value="Genomic_DNA"/>
</dbReference>
<dbReference type="NCBIfam" id="NF009489">
    <property type="entry name" value="PRK12851.1"/>
    <property type="match status" value="1"/>
</dbReference>
<proteinExistence type="inferred from homology"/>
<keyword evidence="4 7" id="KW-0067">ATP-binding</keyword>
<dbReference type="Gene3D" id="1.10.560.10">
    <property type="entry name" value="GroEL-like equatorial domain"/>
    <property type="match status" value="1"/>
</dbReference>
<dbReference type="GO" id="GO:0016853">
    <property type="term" value="F:isomerase activity"/>
    <property type="evidence" value="ECO:0007669"/>
    <property type="project" value="UniProtKB-KW"/>
</dbReference>
<comment type="subcellular location">
    <subcellularLocation>
        <location evidence="7">Cytoplasm</location>
    </subcellularLocation>
</comment>
<dbReference type="PRINTS" id="PR00298">
    <property type="entry name" value="CHAPERONIN60"/>
</dbReference>
<comment type="caution">
    <text evidence="7">Lacks conserved residue(s) required for the propagation of feature annotation.</text>
</comment>
<keyword evidence="6 7" id="KW-0413">Isomerase</keyword>
<evidence type="ECO:0000256" key="7">
    <source>
        <dbReference type="HAMAP-Rule" id="MF_00600"/>
    </source>
</evidence>